<dbReference type="GO" id="GO:0047453">
    <property type="term" value="F:ATP-dependent NAD(P)H-hydrate dehydratase activity"/>
    <property type="evidence" value="ECO:0007669"/>
    <property type="project" value="UniProtKB-UniRule"/>
</dbReference>
<feature type="binding site" evidence="8">
    <location>
        <begin position="224"/>
        <end position="233"/>
    </location>
    <ligand>
        <name>ATP</name>
        <dbReference type="ChEBI" id="CHEBI:30616"/>
    </ligand>
</feature>
<dbReference type="Pfam" id="PF01256">
    <property type="entry name" value="Carb_kinase"/>
    <property type="match status" value="1"/>
</dbReference>
<evidence type="ECO:0000256" key="5">
    <source>
        <dbReference type="ARBA" id="ARBA00023027"/>
    </source>
</evidence>
<evidence type="ECO:0000256" key="7">
    <source>
        <dbReference type="ARBA" id="ARBA00047472"/>
    </source>
</evidence>
<dbReference type="OrthoDB" id="8110916at2759"/>
<dbReference type="Proteomes" id="UP000285301">
    <property type="component" value="Unassembled WGS sequence"/>
</dbReference>
<dbReference type="FunFam" id="3.40.1190.20:FF:000023">
    <property type="entry name" value="ATP-dependent (S)-NAD(P)H-hydrate dehydratase"/>
    <property type="match status" value="1"/>
</dbReference>
<dbReference type="PROSITE" id="PS51383">
    <property type="entry name" value="YJEF_C_3"/>
    <property type="match status" value="1"/>
</dbReference>
<evidence type="ECO:0000256" key="4">
    <source>
        <dbReference type="ARBA" id="ARBA00022857"/>
    </source>
</evidence>
<keyword evidence="6 8" id="KW-0456">Lyase</keyword>
<organism evidence="10 11">
    <name type="scientific">Dinothrombium tinctorium</name>
    <dbReference type="NCBI Taxonomy" id="1965070"/>
    <lineage>
        <taxon>Eukaryota</taxon>
        <taxon>Metazoa</taxon>
        <taxon>Ecdysozoa</taxon>
        <taxon>Arthropoda</taxon>
        <taxon>Chelicerata</taxon>
        <taxon>Arachnida</taxon>
        <taxon>Acari</taxon>
        <taxon>Acariformes</taxon>
        <taxon>Trombidiformes</taxon>
        <taxon>Prostigmata</taxon>
        <taxon>Anystina</taxon>
        <taxon>Parasitengona</taxon>
        <taxon>Trombidioidea</taxon>
        <taxon>Trombidiidae</taxon>
        <taxon>Dinothrombium</taxon>
    </lineage>
</organism>
<comment type="catalytic activity">
    <reaction evidence="7 8">
        <text>(6S)-NADPHX + ATP = ADP + phosphate + NADPH + H(+)</text>
        <dbReference type="Rhea" id="RHEA:32231"/>
        <dbReference type="ChEBI" id="CHEBI:15378"/>
        <dbReference type="ChEBI" id="CHEBI:30616"/>
        <dbReference type="ChEBI" id="CHEBI:43474"/>
        <dbReference type="ChEBI" id="CHEBI:57783"/>
        <dbReference type="ChEBI" id="CHEBI:64076"/>
        <dbReference type="ChEBI" id="CHEBI:456216"/>
        <dbReference type="EC" id="4.2.1.93"/>
    </reaction>
</comment>
<dbReference type="NCBIfam" id="TIGR00196">
    <property type="entry name" value="yjeF_cterm"/>
    <property type="match status" value="1"/>
</dbReference>
<evidence type="ECO:0000256" key="6">
    <source>
        <dbReference type="ARBA" id="ARBA00023239"/>
    </source>
</evidence>
<dbReference type="InterPro" id="IPR000631">
    <property type="entry name" value="CARKD"/>
</dbReference>
<accession>A0A3S3P555</accession>
<dbReference type="AlphaFoldDB" id="A0A3S3P555"/>
<dbReference type="GO" id="GO:0005524">
    <property type="term" value="F:ATP binding"/>
    <property type="evidence" value="ECO:0007669"/>
    <property type="project" value="UniProtKB-KW"/>
</dbReference>
<evidence type="ECO:0000313" key="10">
    <source>
        <dbReference type="EMBL" id="RWS15148.1"/>
    </source>
</evidence>
<feature type="binding site" evidence="8">
    <location>
        <begin position="166"/>
        <end position="172"/>
    </location>
    <ligand>
        <name>(6S)-NADPHX</name>
        <dbReference type="ChEBI" id="CHEBI:64076"/>
    </ligand>
</feature>
<evidence type="ECO:0000313" key="11">
    <source>
        <dbReference type="Proteomes" id="UP000285301"/>
    </source>
</evidence>
<evidence type="ECO:0000256" key="3">
    <source>
        <dbReference type="ARBA" id="ARBA00022840"/>
    </source>
</evidence>
<name>A0A3S3P555_9ACAR</name>
<feature type="binding site" evidence="8">
    <location>
        <begin position="205"/>
        <end position="209"/>
    </location>
    <ligand>
        <name>ATP</name>
        <dbReference type="ChEBI" id="CHEBI:30616"/>
    </ligand>
</feature>
<keyword evidence="4" id="KW-0521">NADP</keyword>
<dbReference type="CDD" id="cd01171">
    <property type="entry name" value="YXKO-related"/>
    <property type="match status" value="1"/>
</dbReference>
<dbReference type="PROSITE" id="PS01049">
    <property type="entry name" value="YJEF_C_1"/>
    <property type="match status" value="1"/>
</dbReference>
<gene>
    <name evidence="10" type="ORF">B4U79_12748</name>
</gene>
<keyword evidence="3 8" id="KW-0067">ATP-binding</keyword>
<dbReference type="GO" id="GO:0110051">
    <property type="term" value="P:metabolite repair"/>
    <property type="evidence" value="ECO:0007669"/>
    <property type="project" value="TreeGrafter"/>
</dbReference>
<dbReference type="InterPro" id="IPR029056">
    <property type="entry name" value="Ribokinase-like"/>
</dbReference>
<evidence type="ECO:0000256" key="8">
    <source>
        <dbReference type="HAMAP-Rule" id="MF_03157"/>
    </source>
</evidence>
<evidence type="ECO:0000259" key="9">
    <source>
        <dbReference type="PROSITE" id="PS51383"/>
    </source>
</evidence>
<dbReference type="GO" id="GO:0046496">
    <property type="term" value="P:nicotinamide nucleotide metabolic process"/>
    <property type="evidence" value="ECO:0007669"/>
    <property type="project" value="UniProtKB-UniRule"/>
</dbReference>
<reference evidence="10 11" key="1">
    <citation type="journal article" date="2018" name="Gigascience">
        <title>Genomes of trombidid mites reveal novel predicted allergens and laterally-transferred genes associated with secondary metabolism.</title>
        <authorList>
            <person name="Dong X."/>
            <person name="Chaisiri K."/>
            <person name="Xia D."/>
            <person name="Armstrong S.D."/>
            <person name="Fang Y."/>
            <person name="Donnelly M.J."/>
            <person name="Kadowaki T."/>
            <person name="McGarry J.W."/>
            <person name="Darby A.C."/>
            <person name="Makepeace B.L."/>
        </authorList>
    </citation>
    <scope>NUCLEOTIDE SEQUENCE [LARGE SCALE GENOMIC DNA]</scope>
    <source>
        <strain evidence="10">UoL-WK</strain>
    </source>
</reference>
<dbReference type="PANTHER" id="PTHR12592">
    <property type="entry name" value="ATP-DEPENDENT (S)-NAD(P)H-HYDRATE DEHYDRATASE FAMILY MEMBER"/>
    <property type="match status" value="1"/>
</dbReference>
<keyword evidence="11" id="KW-1185">Reference proteome</keyword>
<evidence type="ECO:0000256" key="2">
    <source>
        <dbReference type="ARBA" id="ARBA00022741"/>
    </source>
</evidence>
<dbReference type="Gene3D" id="3.40.1190.20">
    <property type="match status" value="1"/>
</dbReference>
<proteinExistence type="inferred from homology"/>
<dbReference type="SUPFAM" id="SSF53613">
    <property type="entry name" value="Ribokinase-like"/>
    <property type="match status" value="1"/>
</dbReference>
<evidence type="ECO:0000256" key="1">
    <source>
        <dbReference type="ARBA" id="ARBA00022553"/>
    </source>
</evidence>
<dbReference type="EMBL" id="NCKU01000534">
    <property type="protein sequence ID" value="RWS15148.1"/>
    <property type="molecule type" value="Genomic_DNA"/>
</dbReference>
<keyword evidence="2 8" id="KW-0547">Nucleotide-binding</keyword>
<dbReference type="EC" id="4.2.1.93" evidence="8"/>
<comment type="catalytic activity">
    <reaction evidence="8">
        <text>(6S)-NADHX + ATP = ADP + phosphate + NADH + H(+)</text>
        <dbReference type="Rhea" id="RHEA:19017"/>
        <dbReference type="ChEBI" id="CHEBI:15378"/>
        <dbReference type="ChEBI" id="CHEBI:30616"/>
        <dbReference type="ChEBI" id="CHEBI:43474"/>
        <dbReference type="ChEBI" id="CHEBI:57945"/>
        <dbReference type="ChEBI" id="CHEBI:64074"/>
        <dbReference type="ChEBI" id="CHEBI:456216"/>
        <dbReference type="EC" id="4.2.1.93"/>
    </reaction>
</comment>
<dbReference type="InterPro" id="IPR017953">
    <property type="entry name" value="Carbohydrate_kinase_pred_CS"/>
</dbReference>
<protein>
    <recommendedName>
        <fullName evidence="8">ATP-dependent (S)-NAD(P)H-hydrate dehydratase</fullName>
        <ecNumber evidence="8">4.2.1.93</ecNumber>
    </recommendedName>
    <alternativeName>
        <fullName evidence="8">ATP-dependent NAD(P)HX dehydratase</fullName>
    </alternativeName>
</protein>
<feature type="binding site" evidence="8">
    <location>
        <position position="113"/>
    </location>
    <ligand>
        <name>(6S)-NADPHX</name>
        <dbReference type="ChEBI" id="CHEBI:64076"/>
    </ligand>
</feature>
<keyword evidence="5 8" id="KW-0520">NAD</keyword>
<keyword evidence="1 8" id="KW-0597">Phosphoprotein</keyword>
<sequence>MSNAESTEEFSSERHLVSSIIPELSFKAHKGVNGRIAVVGGCREYTGAPFFSAISALKLGADLVYVFCTQDAAPVIKSYSPELIVYPLLDRTTALEEMIPILPKMHSIVIGPGLGRNDLLLSTIGGLINKVKDMDIPMVLDADSLYFICKCPDIVRGYSKAILTPNAAEFDRLYATVYSGEQHKNAQESVSELCKTLGGITIVRKGREDTISDGNVTAICNEQGSPRRCGGQGDLLSGFLATFAHWSHDAFAAEDKRNQVQKYTANVLAALGACMLTRRCNRLAFAKLGRSTTTTDMIAEIRNAFCALFPIDS</sequence>
<feature type="binding site" evidence="8">
    <location>
        <position position="234"/>
    </location>
    <ligand>
        <name>(6S)-NADPHX</name>
        <dbReference type="ChEBI" id="CHEBI:64076"/>
    </ligand>
</feature>
<comment type="function">
    <text evidence="8">Catalyzes the dehydration of the S-form of NAD(P)HX at the expense of ATP, which is converted to ADP. Together with NAD(P)HX epimerase, which catalyzes the epimerization of the S- and R-forms, the enzyme allows the repair of both epimers of NAD(P)HX, a damaged form of NAD(P)H that is a result of enzymatic or heat-dependent hydration.</text>
</comment>
<dbReference type="PANTHER" id="PTHR12592:SF0">
    <property type="entry name" value="ATP-DEPENDENT (S)-NAD(P)H-HYDRATE DEHYDRATASE"/>
    <property type="match status" value="1"/>
</dbReference>
<dbReference type="STRING" id="1965070.A0A3S3P555"/>
<feature type="domain" description="YjeF C-terminal" evidence="9">
    <location>
        <begin position="13"/>
        <end position="308"/>
    </location>
</feature>
<comment type="similarity">
    <text evidence="8">Belongs to the NnrD/CARKD family.</text>
</comment>
<dbReference type="HAMAP" id="MF_01965">
    <property type="entry name" value="NADHX_dehydratase"/>
    <property type="match status" value="1"/>
</dbReference>
<comment type="cofactor">
    <cofactor evidence="8">
        <name>Mg(2+)</name>
        <dbReference type="ChEBI" id="CHEBI:18420"/>
    </cofactor>
</comment>
<comment type="caution">
    <text evidence="10">The sequence shown here is derived from an EMBL/GenBank/DDBJ whole genome shotgun (WGS) entry which is preliminary data.</text>
</comment>